<evidence type="ECO:0008006" key="4">
    <source>
        <dbReference type="Google" id="ProtNLM"/>
    </source>
</evidence>
<dbReference type="Gene3D" id="1.10.630.10">
    <property type="entry name" value="Cytochrome P450"/>
    <property type="match status" value="1"/>
</dbReference>
<dbReference type="PANTHER" id="PTHR47951:SF3">
    <property type="entry name" value="CYTOCHROME P450, FAMILY 706, SUBFAMILY A, POLYPEPTIDE 4"/>
    <property type="match status" value="1"/>
</dbReference>
<dbReference type="InterPro" id="IPR036396">
    <property type="entry name" value="Cyt_P450_sf"/>
</dbReference>
<keyword evidence="3" id="KW-1185">Reference proteome</keyword>
<protein>
    <recommendedName>
        <fullName evidence="4">Cytochrome P450</fullName>
    </recommendedName>
</protein>
<organism evidence="2 3">
    <name type="scientific">Ilex paraguariensis</name>
    <name type="common">yerba mate</name>
    <dbReference type="NCBI Taxonomy" id="185542"/>
    <lineage>
        <taxon>Eukaryota</taxon>
        <taxon>Viridiplantae</taxon>
        <taxon>Streptophyta</taxon>
        <taxon>Embryophyta</taxon>
        <taxon>Tracheophyta</taxon>
        <taxon>Spermatophyta</taxon>
        <taxon>Magnoliopsida</taxon>
        <taxon>eudicotyledons</taxon>
        <taxon>Gunneridae</taxon>
        <taxon>Pentapetalae</taxon>
        <taxon>asterids</taxon>
        <taxon>campanulids</taxon>
        <taxon>Aquifoliales</taxon>
        <taxon>Aquifoliaceae</taxon>
        <taxon>Ilex</taxon>
    </lineage>
</organism>
<evidence type="ECO:0000256" key="1">
    <source>
        <dbReference type="SAM" id="MobiDB-lite"/>
    </source>
</evidence>
<dbReference type="EMBL" id="CAUOFW020003392">
    <property type="protein sequence ID" value="CAK9159732.1"/>
    <property type="molecule type" value="Genomic_DNA"/>
</dbReference>
<gene>
    <name evidence="2" type="ORF">ILEXP_LOCUS28439</name>
</gene>
<dbReference type="SUPFAM" id="SSF48264">
    <property type="entry name" value="Cytochrome P450"/>
    <property type="match status" value="1"/>
</dbReference>
<dbReference type="PANTHER" id="PTHR47951">
    <property type="entry name" value="OS08G0547900 PROTEIN"/>
    <property type="match status" value="1"/>
</dbReference>
<evidence type="ECO:0000313" key="3">
    <source>
        <dbReference type="Proteomes" id="UP001642360"/>
    </source>
</evidence>
<sequence length="191" mass="21512">MFIKRSTNGRPSLPPRPNGLPPVGNLLSLDPDLHTYFATLAQNYGPILTLWLGKKIGIVPTVTFRWPARRRLRHSLDTVWTQVAHAEEATPPWTPCIASDAGNYVRLLITCTTELGRRRADVSDCGTVKGEERKSLGAEFRQVVTEMTELLGIPNMSDFYPGLARFELQGIKKKMKGLAERFDRIFETMID</sequence>
<name>A0ABC8SYC8_9AQUA</name>
<accession>A0ABC8SYC8</accession>
<feature type="region of interest" description="Disordered" evidence="1">
    <location>
        <begin position="1"/>
        <end position="21"/>
    </location>
</feature>
<dbReference type="Proteomes" id="UP001642360">
    <property type="component" value="Unassembled WGS sequence"/>
</dbReference>
<reference evidence="2 3" key="1">
    <citation type="submission" date="2024-02" db="EMBL/GenBank/DDBJ databases">
        <authorList>
            <person name="Vignale AGUSTIN F."/>
            <person name="Sosa J E."/>
            <person name="Modenutti C."/>
        </authorList>
    </citation>
    <scope>NUCLEOTIDE SEQUENCE [LARGE SCALE GENOMIC DNA]</scope>
</reference>
<evidence type="ECO:0000313" key="2">
    <source>
        <dbReference type="EMBL" id="CAK9159732.1"/>
    </source>
</evidence>
<dbReference type="AlphaFoldDB" id="A0ABC8SYC8"/>
<proteinExistence type="predicted"/>
<comment type="caution">
    <text evidence="2">The sequence shown here is derived from an EMBL/GenBank/DDBJ whole genome shotgun (WGS) entry which is preliminary data.</text>
</comment>